<name>A0ABP7JV53_9RHOB</name>
<dbReference type="InterPro" id="IPR050251">
    <property type="entry name" value="HpcH-HpaI_aldolase"/>
</dbReference>
<organism evidence="5 6">
    <name type="scientific">Celeribacter arenosi</name>
    <dbReference type="NCBI Taxonomy" id="792649"/>
    <lineage>
        <taxon>Bacteria</taxon>
        <taxon>Pseudomonadati</taxon>
        <taxon>Pseudomonadota</taxon>
        <taxon>Alphaproteobacteria</taxon>
        <taxon>Rhodobacterales</taxon>
        <taxon>Roseobacteraceae</taxon>
        <taxon>Celeribacter</taxon>
    </lineage>
</organism>
<dbReference type="InterPro" id="IPR015813">
    <property type="entry name" value="Pyrv/PenolPyrv_kinase-like_dom"/>
</dbReference>
<evidence type="ECO:0000256" key="2">
    <source>
        <dbReference type="ARBA" id="ARBA00022723"/>
    </source>
</evidence>
<dbReference type="RefSeq" id="WP_344842760.1">
    <property type="nucleotide sequence ID" value="NZ_BAABDF010000002.1"/>
</dbReference>
<evidence type="ECO:0000259" key="4">
    <source>
        <dbReference type="Pfam" id="PF03328"/>
    </source>
</evidence>
<dbReference type="EMBL" id="BAABDF010000002">
    <property type="protein sequence ID" value="GAA3856076.1"/>
    <property type="molecule type" value="Genomic_DNA"/>
</dbReference>
<feature type="domain" description="HpcH/HpaI aldolase/citrate lyase" evidence="4">
    <location>
        <begin position="18"/>
        <end position="237"/>
    </location>
</feature>
<evidence type="ECO:0000313" key="5">
    <source>
        <dbReference type="EMBL" id="GAA3856076.1"/>
    </source>
</evidence>
<keyword evidence="2" id="KW-0479">Metal-binding</keyword>
<dbReference type="Gene3D" id="3.20.20.60">
    <property type="entry name" value="Phosphoenolpyruvate-binding domains"/>
    <property type="match status" value="1"/>
</dbReference>
<dbReference type="Proteomes" id="UP001399917">
    <property type="component" value="Unassembled WGS sequence"/>
</dbReference>
<proteinExistence type="inferred from homology"/>
<dbReference type="PANTHER" id="PTHR30502">
    <property type="entry name" value="2-KETO-3-DEOXY-L-RHAMNONATE ALDOLASE"/>
    <property type="match status" value="1"/>
</dbReference>
<evidence type="ECO:0000256" key="3">
    <source>
        <dbReference type="ARBA" id="ARBA00023239"/>
    </source>
</evidence>
<accession>A0ABP7JV53</accession>
<dbReference type="InterPro" id="IPR040442">
    <property type="entry name" value="Pyrv_kinase-like_dom_sf"/>
</dbReference>
<sequence>MDLPVNAFKRALIAGQPQIGFWSTVRDPLVTEMLAGLGYDWLLIDCEHTPRDISDVLGSLQAMNGYPTSPVVRVTQNDTAEIKRLLDIGAQSLLVPYVNTVAQAESACAAVTYAPNGVRGMGGSMRANRFGSVEGYIEKARAEICLILQIETVEALENLEAIAGVEGVDALFVGPADLAASLGYPGQIGHPVVRSAVMDAIRRIRACGKPAGFLSLDPSLVDEAVAAGSLFTALDLDHIALRREAMSQLAAFKARH</sequence>
<keyword evidence="3" id="KW-0456">Lyase</keyword>
<protein>
    <submittedName>
        <fullName evidence="5">4-hydroxy-2-oxoheptanedioate aldolase</fullName>
    </submittedName>
</protein>
<comment type="caution">
    <text evidence="5">The sequence shown here is derived from an EMBL/GenBank/DDBJ whole genome shotgun (WGS) entry which is preliminary data.</text>
</comment>
<keyword evidence="6" id="KW-1185">Reference proteome</keyword>
<evidence type="ECO:0000313" key="6">
    <source>
        <dbReference type="Proteomes" id="UP001399917"/>
    </source>
</evidence>
<dbReference type="Pfam" id="PF03328">
    <property type="entry name" value="HpcH_HpaI"/>
    <property type="match status" value="1"/>
</dbReference>
<dbReference type="SUPFAM" id="SSF51621">
    <property type="entry name" value="Phosphoenolpyruvate/pyruvate domain"/>
    <property type="match status" value="1"/>
</dbReference>
<gene>
    <name evidence="5" type="primary">hpaI</name>
    <name evidence="5" type="ORF">GCM10022404_03950</name>
</gene>
<reference evidence="6" key="1">
    <citation type="journal article" date="2019" name="Int. J. Syst. Evol. Microbiol.">
        <title>The Global Catalogue of Microorganisms (GCM) 10K type strain sequencing project: providing services to taxonomists for standard genome sequencing and annotation.</title>
        <authorList>
            <consortium name="The Broad Institute Genomics Platform"/>
            <consortium name="The Broad Institute Genome Sequencing Center for Infectious Disease"/>
            <person name="Wu L."/>
            <person name="Ma J."/>
        </authorList>
    </citation>
    <scope>NUCLEOTIDE SEQUENCE [LARGE SCALE GENOMIC DNA]</scope>
    <source>
        <strain evidence="6">JCM 17190</strain>
    </source>
</reference>
<dbReference type="InterPro" id="IPR005000">
    <property type="entry name" value="Aldolase/citrate-lyase_domain"/>
</dbReference>
<comment type="similarity">
    <text evidence="1">Belongs to the HpcH/HpaI aldolase family.</text>
</comment>
<dbReference type="PANTHER" id="PTHR30502:SF0">
    <property type="entry name" value="PHOSPHOENOLPYRUVATE CARBOXYLASE FAMILY PROTEIN"/>
    <property type="match status" value="1"/>
</dbReference>
<evidence type="ECO:0000256" key="1">
    <source>
        <dbReference type="ARBA" id="ARBA00005568"/>
    </source>
</evidence>